<dbReference type="InterPro" id="IPR055290">
    <property type="entry name" value="At3g26010-like"/>
</dbReference>
<dbReference type="PANTHER" id="PTHR35546">
    <property type="entry name" value="F-BOX PROTEIN INTERACTION DOMAIN PROTEIN-RELATED"/>
    <property type="match status" value="1"/>
</dbReference>
<dbReference type="Proteomes" id="UP000324705">
    <property type="component" value="Chromosome 3B"/>
</dbReference>
<keyword evidence="2" id="KW-1185">Reference proteome</keyword>
<protein>
    <recommendedName>
        <fullName evidence="3">F-box associated domain-containing protein</fullName>
    </recommendedName>
</protein>
<evidence type="ECO:0008006" key="3">
    <source>
        <dbReference type="Google" id="ProtNLM"/>
    </source>
</evidence>
<evidence type="ECO:0000313" key="2">
    <source>
        <dbReference type="Proteomes" id="UP000324705"/>
    </source>
</evidence>
<evidence type="ECO:0000313" key="1">
    <source>
        <dbReference type="EMBL" id="VAH84455.1"/>
    </source>
</evidence>
<dbReference type="Gramene" id="TRITD3Bv1G249450.1">
    <property type="protein sequence ID" value="TRITD3Bv1G249450.1"/>
    <property type="gene ID" value="TRITD3Bv1G249450"/>
</dbReference>
<dbReference type="PANTHER" id="PTHR35546:SF84">
    <property type="entry name" value="F-BOX DOMAIN-CONTAINING PROTEIN"/>
    <property type="match status" value="1"/>
</dbReference>
<accession>A0A9R1QVV4</accession>
<gene>
    <name evidence="1" type="ORF">TRITD_3Bv1G249450</name>
</gene>
<sequence length="136" mass="15709">MWRYTRRKPGDGIGTTVVGGTYYSCSGLKGDVCGEIALPEGMEEARSGYSSIGYSQGKLHAWYMVPYYYQLSVWVLEDYASEVWTLKHTIEVPQMFGREYAREYCDKEDKTFIDEMFAIHPDRNLIFLTDSKEVNL</sequence>
<name>A0A9R1QVV4_TRITD</name>
<dbReference type="AlphaFoldDB" id="A0A9R1QVV4"/>
<organism evidence="1 2">
    <name type="scientific">Triticum turgidum subsp. durum</name>
    <name type="common">Durum wheat</name>
    <name type="synonym">Triticum durum</name>
    <dbReference type="NCBI Taxonomy" id="4567"/>
    <lineage>
        <taxon>Eukaryota</taxon>
        <taxon>Viridiplantae</taxon>
        <taxon>Streptophyta</taxon>
        <taxon>Embryophyta</taxon>
        <taxon>Tracheophyta</taxon>
        <taxon>Spermatophyta</taxon>
        <taxon>Magnoliopsida</taxon>
        <taxon>Liliopsida</taxon>
        <taxon>Poales</taxon>
        <taxon>Poaceae</taxon>
        <taxon>BOP clade</taxon>
        <taxon>Pooideae</taxon>
        <taxon>Triticodae</taxon>
        <taxon>Triticeae</taxon>
        <taxon>Triticinae</taxon>
        <taxon>Triticum</taxon>
    </lineage>
</organism>
<proteinExistence type="predicted"/>
<reference evidence="1 2" key="1">
    <citation type="submission" date="2017-09" db="EMBL/GenBank/DDBJ databases">
        <authorList>
            <consortium name="International Durum Wheat Genome Sequencing Consortium (IDWGSC)"/>
            <person name="Milanesi L."/>
        </authorList>
    </citation>
    <scope>NUCLEOTIDE SEQUENCE [LARGE SCALE GENOMIC DNA]</scope>
    <source>
        <strain evidence="2">cv. Svevo</strain>
    </source>
</reference>
<dbReference type="EMBL" id="LT934116">
    <property type="protein sequence ID" value="VAH84455.1"/>
    <property type="molecule type" value="Genomic_DNA"/>
</dbReference>